<dbReference type="EMBL" id="CAJSTJ010000119">
    <property type="protein sequence ID" value="CAG7557490.1"/>
    <property type="molecule type" value="Genomic_DNA"/>
</dbReference>
<evidence type="ECO:0000256" key="1">
    <source>
        <dbReference type="SAM" id="MobiDB-lite"/>
    </source>
</evidence>
<feature type="domain" description="SGNH hydrolase-type esterase" evidence="3">
    <location>
        <begin position="33"/>
        <end position="204"/>
    </location>
</feature>
<dbReference type="PANTHER" id="PTHR43695">
    <property type="entry name" value="PUTATIVE (AFU_ORTHOLOGUE AFUA_2G17250)-RELATED"/>
    <property type="match status" value="1"/>
</dbReference>
<accession>A0A8J2IHR2</accession>
<sequence>MKLSLSALFLAACGLVHTTPTPRAAKPPRFFLIGDSTVAVNGGWGDGLLSYLKNPAEGDNRGVSGSTTVSWKSSGRWDTLLKDVGAAKSEFEPVVTIQFGHNDQKVMQLDEFHSNLVNIGNDIKKAGGTPIFITSLTRRTFSGGEVVQNLKDWAAETISAATDVGAQHLELNKASTDYVNAIGSQNADFYNWGPGDRTHLNPPGEIVFGRMVVDLLLENRGDFSAYFDSNEALSEKIKNGDEFGQYPPGARPGAKIWGPIQGRDIDEEDDSKFEDSESAENSVAVVNPEGGNEEDEVASDQFDLERYLNIGHLEIDES</sequence>
<comment type="caution">
    <text evidence="4">The sequence shown here is derived from an EMBL/GenBank/DDBJ whole genome shotgun (WGS) entry which is preliminary data.</text>
</comment>
<organism evidence="4 5">
    <name type="scientific">Fusarium equiseti</name>
    <name type="common">Fusarium scirpi</name>
    <dbReference type="NCBI Taxonomy" id="61235"/>
    <lineage>
        <taxon>Eukaryota</taxon>
        <taxon>Fungi</taxon>
        <taxon>Dikarya</taxon>
        <taxon>Ascomycota</taxon>
        <taxon>Pezizomycotina</taxon>
        <taxon>Sordariomycetes</taxon>
        <taxon>Hypocreomycetidae</taxon>
        <taxon>Hypocreales</taxon>
        <taxon>Nectriaceae</taxon>
        <taxon>Fusarium</taxon>
        <taxon>Fusarium incarnatum-equiseti species complex</taxon>
    </lineage>
</organism>
<dbReference type="PANTHER" id="PTHR43695:SF2">
    <property type="entry name" value="PUTATIVE (AFU_ORTHOLOGUE AFUA_2G17250)-RELATED"/>
    <property type="match status" value="1"/>
</dbReference>
<dbReference type="Pfam" id="PF13472">
    <property type="entry name" value="Lipase_GDSL_2"/>
    <property type="match status" value="1"/>
</dbReference>
<evidence type="ECO:0000256" key="2">
    <source>
        <dbReference type="SAM" id="SignalP"/>
    </source>
</evidence>
<evidence type="ECO:0000259" key="3">
    <source>
        <dbReference type="Pfam" id="PF13472"/>
    </source>
</evidence>
<name>A0A8J2IHR2_FUSEQ</name>
<proteinExistence type="predicted"/>
<evidence type="ECO:0000313" key="5">
    <source>
        <dbReference type="Proteomes" id="UP000693738"/>
    </source>
</evidence>
<feature type="compositionally biased region" description="Acidic residues" evidence="1">
    <location>
        <begin position="265"/>
        <end position="278"/>
    </location>
</feature>
<protein>
    <recommendedName>
        <fullName evidence="3">SGNH hydrolase-type esterase domain-containing protein</fullName>
    </recommendedName>
</protein>
<dbReference type="InterPro" id="IPR013830">
    <property type="entry name" value="SGNH_hydro"/>
</dbReference>
<dbReference type="AlphaFoldDB" id="A0A8J2IHR2"/>
<dbReference type="CDD" id="cd01821">
    <property type="entry name" value="Rhamnogalacturan_acetylesterase_like"/>
    <property type="match status" value="1"/>
</dbReference>
<evidence type="ECO:0000313" key="4">
    <source>
        <dbReference type="EMBL" id="CAG7557490.1"/>
    </source>
</evidence>
<dbReference type="InterPro" id="IPR037459">
    <property type="entry name" value="RhgT-like"/>
</dbReference>
<feature type="region of interest" description="Disordered" evidence="1">
    <location>
        <begin position="247"/>
        <end position="300"/>
    </location>
</feature>
<feature type="signal peptide" evidence="2">
    <location>
        <begin position="1"/>
        <end position="18"/>
    </location>
</feature>
<dbReference type="Proteomes" id="UP000693738">
    <property type="component" value="Unassembled WGS sequence"/>
</dbReference>
<keyword evidence="2" id="KW-0732">Signal</keyword>
<gene>
    <name evidence="4" type="ORF">FEQUK3_LOCUS3267</name>
</gene>
<feature type="chain" id="PRO_5035283885" description="SGNH hydrolase-type esterase domain-containing protein" evidence="2">
    <location>
        <begin position="19"/>
        <end position="318"/>
    </location>
</feature>
<reference evidence="4" key="1">
    <citation type="submission" date="2021-05" db="EMBL/GenBank/DDBJ databases">
        <authorList>
            <person name="Khan N."/>
        </authorList>
    </citation>
    <scope>NUCLEOTIDE SEQUENCE</scope>
</reference>
<dbReference type="GO" id="GO:0016787">
    <property type="term" value="F:hydrolase activity"/>
    <property type="evidence" value="ECO:0007669"/>
    <property type="project" value="InterPro"/>
</dbReference>